<gene>
    <name evidence="5 8" type="primary">hflX</name>
    <name evidence="8" type="ORF">Abiwalacus_06690</name>
</gene>
<dbReference type="PIRSF" id="PIRSF006809">
    <property type="entry name" value="GTP-binding_hflX_prd"/>
    <property type="match status" value="1"/>
</dbReference>
<evidence type="ECO:0000256" key="5">
    <source>
        <dbReference type="HAMAP-Rule" id="MF_00900"/>
    </source>
</evidence>
<dbReference type="Pfam" id="PF01926">
    <property type="entry name" value="MMR_HSR1"/>
    <property type="match status" value="1"/>
</dbReference>
<keyword evidence="4 5" id="KW-0342">GTP-binding</keyword>
<feature type="region of interest" description="Disordered" evidence="6">
    <location>
        <begin position="149"/>
        <end position="173"/>
    </location>
</feature>
<dbReference type="PROSITE" id="PS51705">
    <property type="entry name" value="G_HFLX"/>
    <property type="match status" value="1"/>
</dbReference>
<dbReference type="CDD" id="cd01878">
    <property type="entry name" value="HflX"/>
    <property type="match status" value="1"/>
</dbReference>
<keyword evidence="2 5" id="KW-0547">Nucleotide-binding</keyword>
<evidence type="ECO:0000259" key="7">
    <source>
        <dbReference type="PROSITE" id="PS51705"/>
    </source>
</evidence>
<keyword evidence="9" id="KW-1185">Reference proteome</keyword>
<dbReference type="InterPro" id="IPR025121">
    <property type="entry name" value="GTPase_HflX_N"/>
</dbReference>
<evidence type="ECO:0000256" key="4">
    <source>
        <dbReference type="ARBA" id="ARBA00023134"/>
    </source>
</evidence>
<dbReference type="Gene3D" id="3.40.50.11060">
    <property type="entry name" value="GTPase HflX, N-terminal domain"/>
    <property type="match status" value="1"/>
</dbReference>
<name>A0ABM7ZEC7_9BACT</name>
<dbReference type="PANTHER" id="PTHR10229:SF0">
    <property type="entry name" value="GTP-BINDING PROTEIN 6-RELATED"/>
    <property type="match status" value="1"/>
</dbReference>
<dbReference type="InterPro" id="IPR027417">
    <property type="entry name" value="P-loop_NTPase"/>
</dbReference>
<dbReference type="InterPro" id="IPR042108">
    <property type="entry name" value="GTPase_HflX_N_sf"/>
</dbReference>
<dbReference type="InterPro" id="IPR032305">
    <property type="entry name" value="GTP-bd_M"/>
</dbReference>
<organism evidence="8 9">
    <name type="scientific">Akkermansia biwaensis</name>
    <dbReference type="NCBI Taxonomy" id="2946555"/>
    <lineage>
        <taxon>Bacteria</taxon>
        <taxon>Pseudomonadati</taxon>
        <taxon>Verrucomicrobiota</taxon>
        <taxon>Verrucomicrobiia</taxon>
        <taxon>Verrucomicrobiales</taxon>
        <taxon>Akkermansiaceae</taxon>
        <taxon>Akkermansia</taxon>
    </lineage>
</organism>
<dbReference type="InterPro" id="IPR006073">
    <property type="entry name" value="GTP-bd"/>
</dbReference>
<dbReference type="EMBL" id="AP025943">
    <property type="protein sequence ID" value="BDL43095.1"/>
    <property type="molecule type" value="Genomic_DNA"/>
</dbReference>
<evidence type="ECO:0000256" key="3">
    <source>
        <dbReference type="ARBA" id="ARBA00022842"/>
    </source>
</evidence>
<sequence>MFEIREKPEMVERAMLVSIYFDPSEAEEKQAMLDELEDLVSNLGIGIVGKHLVKSRDMHAKFLCGTGKAQEVKQLAVDCGADCVVFDNMLAPSQQREWERLIDECVIDREEVILDIFAKRARTREATLQVELARMQYSLPRMARMWSHLDRQGGGSGGGKGGGGAARGEGEKQIEVDRRLARARIEAIQKELVMVTRQRATQRKERERQAVATAAIVGYTNAGKSSLLSLVSGSEVMARDMLFATLDTTTRKIELPNGQPLLLTDTVGFIRNLPHRLVEAFKSTLEEAVLADFLVQVVDASDPEAVRHYETTLEVLGELGAGDKPMIVVLNKLDLVPEEERAALTERLAPHFNGSLVCMSVREGQGTEDLLRACVEMLESRVRRARFLIPYTRSDLAAAMHSEGMVISTEYVEEGALVEAVLPVAFYNKVNQFLAEPSCEE</sequence>
<keyword evidence="3" id="KW-0460">Magnesium</keyword>
<evidence type="ECO:0000313" key="9">
    <source>
        <dbReference type="Proteomes" id="UP001062263"/>
    </source>
</evidence>
<comment type="subcellular location">
    <subcellularLocation>
        <location evidence="5">Cytoplasm</location>
    </subcellularLocation>
    <text evidence="5">May associate with membranes.</text>
</comment>
<feature type="domain" description="Hflx-type G" evidence="7">
    <location>
        <begin position="212"/>
        <end position="382"/>
    </location>
</feature>
<dbReference type="InterPro" id="IPR030394">
    <property type="entry name" value="G_HFLX_dom"/>
</dbReference>
<evidence type="ECO:0000313" key="8">
    <source>
        <dbReference type="EMBL" id="BDL43095.1"/>
    </source>
</evidence>
<comment type="similarity">
    <text evidence="5">Belongs to the TRAFAC class OBG-HflX-like GTPase superfamily. HflX GTPase family.</text>
</comment>
<evidence type="ECO:0000256" key="6">
    <source>
        <dbReference type="SAM" id="MobiDB-lite"/>
    </source>
</evidence>
<dbReference type="InterPro" id="IPR016496">
    <property type="entry name" value="GTPase_HflX"/>
</dbReference>
<dbReference type="Pfam" id="PF16360">
    <property type="entry name" value="GTP-bdg_M"/>
    <property type="match status" value="1"/>
</dbReference>
<dbReference type="Proteomes" id="UP001062263">
    <property type="component" value="Chromosome"/>
</dbReference>
<feature type="compositionally biased region" description="Gly residues" evidence="6">
    <location>
        <begin position="152"/>
        <end position="167"/>
    </location>
</feature>
<dbReference type="RefSeq" id="WP_215434695.1">
    <property type="nucleotide sequence ID" value="NZ_AP025943.1"/>
</dbReference>
<comment type="subunit">
    <text evidence="5">Monomer. Associates with the 50S ribosomal subunit.</text>
</comment>
<evidence type="ECO:0000256" key="2">
    <source>
        <dbReference type="ARBA" id="ARBA00022741"/>
    </source>
</evidence>
<evidence type="ECO:0000256" key="1">
    <source>
        <dbReference type="ARBA" id="ARBA00022723"/>
    </source>
</evidence>
<dbReference type="NCBIfam" id="TIGR03156">
    <property type="entry name" value="GTP_HflX"/>
    <property type="match status" value="1"/>
</dbReference>
<accession>A0ABM7ZEC7</accession>
<dbReference type="Gene3D" id="3.40.50.300">
    <property type="entry name" value="P-loop containing nucleotide triphosphate hydrolases"/>
    <property type="match status" value="1"/>
</dbReference>
<reference evidence="8" key="1">
    <citation type="submission" date="2022-06" db="EMBL/GenBank/DDBJ databases">
        <title>Akkermansia biwalacus sp. nov., an anaerobic mucin-degrading bacterium isolated from human intestine.</title>
        <authorList>
            <person name="Kobayashi Y."/>
            <person name="Inoue S."/>
            <person name="Kawahara T."/>
            <person name="Kohda N."/>
        </authorList>
    </citation>
    <scope>NUCLEOTIDE SEQUENCE</scope>
    <source>
        <strain evidence="8">WON2089</strain>
    </source>
</reference>
<dbReference type="SUPFAM" id="SSF52540">
    <property type="entry name" value="P-loop containing nucleoside triphosphate hydrolases"/>
    <property type="match status" value="1"/>
</dbReference>
<dbReference type="Pfam" id="PF13167">
    <property type="entry name" value="GTP-bdg_N"/>
    <property type="match status" value="1"/>
</dbReference>
<protein>
    <recommendedName>
        <fullName evidence="5">GTPase HflX</fullName>
    </recommendedName>
    <alternativeName>
        <fullName evidence="5">GTP-binding protein HflX</fullName>
    </alternativeName>
</protein>
<keyword evidence="5" id="KW-0963">Cytoplasm</keyword>
<dbReference type="HAMAP" id="MF_00900">
    <property type="entry name" value="GTPase_HflX"/>
    <property type="match status" value="1"/>
</dbReference>
<dbReference type="PANTHER" id="PTHR10229">
    <property type="entry name" value="GTP-BINDING PROTEIN HFLX"/>
    <property type="match status" value="1"/>
</dbReference>
<comment type="function">
    <text evidence="5">GTPase that associates with the 50S ribosomal subunit and may have a role during protein synthesis or ribosome biogenesis.</text>
</comment>
<dbReference type="Gene3D" id="6.10.250.2860">
    <property type="match status" value="1"/>
</dbReference>
<proteinExistence type="inferred from homology"/>
<keyword evidence="1" id="KW-0479">Metal-binding</keyword>